<dbReference type="AlphaFoldDB" id="A0A914QXY4"/>
<dbReference type="Gene3D" id="3.30.420.40">
    <property type="match status" value="1"/>
</dbReference>
<accession>A0A914QXY4</accession>
<protein>
    <submittedName>
        <fullName evidence="2">Uncharacterized protein</fullName>
    </submittedName>
</protein>
<organism evidence="1 2">
    <name type="scientific">Panagrolaimus davidi</name>
    <dbReference type="NCBI Taxonomy" id="227884"/>
    <lineage>
        <taxon>Eukaryota</taxon>
        <taxon>Metazoa</taxon>
        <taxon>Ecdysozoa</taxon>
        <taxon>Nematoda</taxon>
        <taxon>Chromadorea</taxon>
        <taxon>Rhabditida</taxon>
        <taxon>Tylenchina</taxon>
        <taxon>Panagrolaimomorpha</taxon>
        <taxon>Panagrolaimoidea</taxon>
        <taxon>Panagrolaimidae</taxon>
        <taxon>Panagrolaimus</taxon>
    </lineage>
</organism>
<evidence type="ECO:0000313" key="2">
    <source>
        <dbReference type="WBParaSite" id="PDA_v2.g8730.t1"/>
    </source>
</evidence>
<dbReference type="WBParaSite" id="PDA_v2.g8730.t1">
    <property type="protein sequence ID" value="PDA_v2.g8730.t1"/>
    <property type="gene ID" value="PDA_v2.g8730"/>
</dbReference>
<dbReference type="Proteomes" id="UP000887578">
    <property type="component" value="Unplaced"/>
</dbReference>
<sequence>MASNRKIILKAEYGVFAKVHWINIDSRKHGSKMFLPNPSPQEYVQQILKESSVEAKDIKAIAFIYNDGEMDTWKKAYEFRQGCYEFCQKHGIFYFNSTTIAYHNFIATLRSKVILNEGEHMTVIYAEMKGVLGTTYIRENYRWKCINIHIGYDFVPTQEWKRTFMKNYKPKRIVFMYHMPAFNFQEVIDLFKEKNSIILEFDYNFLTTACVDKILHVMGEKLIPYDIAPQCTNVYGVNLGRNNLISVTYEDILPFEKTGIIDVNPSKTVTLNARLSISHPFELVETIKLSTFKCKKVKVTLKIDANNMYDFKVEPVGAKDLCDQFEELSILKPVEKPPFSPRKVQIVFNKQECRLIFTCDNGCTHPIPDLDGLEKTPIYIAFTAETPLIGKSAKEVYRQKPDYVVFDIIKLCSTTNHDIESPKWGFTVSKEDDALMVSVQTVDGERKSTVDFLLALVIKNALKPQLMGGDKEQKWDQAEIAFEDFTPNETLKKAFISAGRLLKMNIFLNKCVRLDRTKMKL</sequence>
<proteinExistence type="predicted"/>
<reference evidence="2" key="1">
    <citation type="submission" date="2022-11" db="UniProtKB">
        <authorList>
            <consortium name="WormBaseParasite"/>
        </authorList>
    </citation>
    <scope>IDENTIFICATION</scope>
</reference>
<evidence type="ECO:0000313" key="1">
    <source>
        <dbReference type="Proteomes" id="UP000887578"/>
    </source>
</evidence>
<keyword evidence="1" id="KW-1185">Reference proteome</keyword>
<name>A0A914QXY4_9BILA</name>